<keyword evidence="5 8" id="KW-1133">Transmembrane helix</keyword>
<dbReference type="Pfam" id="PF20154">
    <property type="entry name" value="LNT_N"/>
    <property type="match status" value="1"/>
</dbReference>
<feature type="transmembrane region" description="Helical" evidence="8">
    <location>
        <begin position="214"/>
        <end position="239"/>
    </location>
</feature>
<dbReference type="GO" id="GO:0016746">
    <property type="term" value="F:acyltransferase activity"/>
    <property type="evidence" value="ECO:0007669"/>
    <property type="project" value="UniProtKB-KW"/>
</dbReference>
<keyword evidence="7 8" id="KW-0012">Acyltransferase</keyword>
<name>A0ABW3F1G7_9ACTN</name>
<evidence type="ECO:0000256" key="6">
    <source>
        <dbReference type="ARBA" id="ARBA00023136"/>
    </source>
</evidence>
<feature type="region of interest" description="Disordered" evidence="9">
    <location>
        <begin position="1"/>
        <end position="45"/>
    </location>
</feature>
<dbReference type="InterPro" id="IPR004563">
    <property type="entry name" value="Apolipo_AcylTrfase"/>
</dbReference>
<feature type="compositionally biased region" description="Gly residues" evidence="9">
    <location>
        <begin position="26"/>
        <end position="36"/>
    </location>
</feature>
<evidence type="ECO:0000256" key="5">
    <source>
        <dbReference type="ARBA" id="ARBA00022989"/>
    </source>
</evidence>
<feature type="transmembrane region" description="Helical" evidence="8">
    <location>
        <begin position="120"/>
        <end position="140"/>
    </location>
</feature>
<feature type="compositionally biased region" description="Low complexity" evidence="9">
    <location>
        <begin position="617"/>
        <end position="635"/>
    </location>
</feature>
<comment type="similarity">
    <text evidence="8">Belongs to the CN hydrolase family. Apolipoprotein N-acyltransferase subfamily.</text>
</comment>
<organism evidence="11 12">
    <name type="scientific">Actinomadura sediminis</name>
    <dbReference type="NCBI Taxonomy" id="1038904"/>
    <lineage>
        <taxon>Bacteria</taxon>
        <taxon>Bacillati</taxon>
        <taxon>Actinomycetota</taxon>
        <taxon>Actinomycetes</taxon>
        <taxon>Streptosporangiales</taxon>
        <taxon>Thermomonosporaceae</taxon>
        <taxon>Actinomadura</taxon>
    </lineage>
</organism>
<keyword evidence="2 8" id="KW-1003">Cell membrane</keyword>
<dbReference type="PANTHER" id="PTHR38686:SF1">
    <property type="entry name" value="APOLIPOPROTEIN N-ACYLTRANSFERASE"/>
    <property type="match status" value="1"/>
</dbReference>
<evidence type="ECO:0000313" key="12">
    <source>
        <dbReference type="Proteomes" id="UP001596972"/>
    </source>
</evidence>
<dbReference type="EMBL" id="JBHTJA010000188">
    <property type="protein sequence ID" value="MFD0905965.1"/>
    <property type="molecule type" value="Genomic_DNA"/>
</dbReference>
<reference evidence="12" key="1">
    <citation type="journal article" date="2019" name="Int. J. Syst. Evol. Microbiol.">
        <title>The Global Catalogue of Microorganisms (GCM) 10K type strain sequencing project: providing services to taxonomists for standard genome sequencing and annotation.</title>
        <authorList>
            <consortium name="The Broad Institute Genomics Platform"/>
            <consortium name="The Broad Institute Genome Sequencing Center for Infectious Disease"/>
            <person name="Wu L."/>
            <person name="Ma J."/>
        </authorList>
    </citation>
    <scope>NUCLEOTIDE SEQUENCE [LARGE SCALE GENOMIC DNA]</scope>
    <source>
        <strain evidence="12">JCM 31202</strain>
    </source>
</reference>
<dbReference type="NCBIfam" id="TIGR00546">
    <property type="entry name" value="lnt"/>
    <property type="match status" value="1"/>
</dbReference>
<comment type="caution">
    <text evidence="11">The sequence shown here is derived from an EMBL/GenBank/DDBJ whole genome shotgun (WGS) entry which is preliminary data.</text>
</comment>
<evidence type="ECO:0000256" key="2">
    <source>
        <dbReference type="ARBA" id="ARBA00022475"/>
    </source>
</evidence>
<feature type="transmembrane region" description="Helical" evidence="8">
    <location>
        <begin position="147"/>
        <end position="169"/>
    </location>
</feature>
<evidence type="ECO:0000259" key="10">
    <source>
        <dbReference type="PROSITE" id="PS50263"/>
    </source>
</evidence>
<dbReference type="InterPro" id="IPR003010">
    <property type="entry name" value="C-N_Hydrolase"/>
</dbReference>
<dbReference type="Gene3D" id="3.60.110.10">
    <property type="entry name" value="Carbon-nitrogen hydrolase"/>
    <property type="match status" value="1"/>
</dbReference>
<gene>
    <name evidence="8 11" type="primary">lnt</name>
    <name evidence="11" type="ORF">ACFQ11_36715</name>
</gene>
<feature type="transmembrane region" description="Helical" evidence="8">
    <location>
        <begin position="285"/>
        <end position="309"/>
    </location>
</feature>
<comment type="catalytic activity">
    <reaction evidence="8">
        <text>N-terminal S-1,2-diacyl-sn-glyceryl-L-cysteinyl-[lipoprotein] + a glycerophospholipid = N-acyl-S-1,2-diacyl-sn-glyceryl-L-cysteinyl-[lipoprotein] + a 2-acyl-sn-glycero-3-phospholipid + H(+)</text>
        <dbReference type="Rhea" id="RHEA:48228"/>
        <dbReference type="Rhea" id="RHEA-COMP:14681"/>
        <dbReference type="Rhea" id="RHEA-COMP:14684"/>
        <dbReference type="ChEBI" id="CHEBI:15378"/>
        <dbReference type="ChEBI" id="CHEBI:136912"/>
        <dbReference type="ChEBI" id="CHEBI:140656"/>
        <dbReference type="ChEBI" id="CHEBI:140657"/>
        <dbReference type="ChEBI" id="CHEBI:140660"/>
        <dbReference type="EC" id="2.3.1.269"/>
    </reaction>
</comment>
<evidence type="ECO:0000256" key="8">
    <source>
        <dbReference type="HAMAP-Rule" id="MF_01148"/>
    </source>
</evidence>
<dbReference type="InterPro" id="IPR036526">
    <property type="entry name" value="C-N_Hydrolase_sf"/>
</dbReference>
<comment type="subcellular location">
    <subcellularLocation>
        <location evidence="1 8">Cell membrane</location>
        <topology evidence="1 8">Multi-pass membrane protein</topology>
    </subcellularLocation>
</comment>
<keyword evidence="3 8" id="KW-0808">Transferase</keyword>
<evidence type="ECO:0000256" key="7">
    <source>
        <dbReference type="ARBA" id="ARBA00023315"/>
    </source>
</evidence>
<comment type="function">
    <text evidence="8">Catalyzes the phospholipid dependent N-acylation of the N-terminal cysteine of apolipoprotein, the last step in lipoprotein maturation.</text>
</comment>
<evidence type="ECO:0000256" key="1">
    <source>
        <dbReference type="ARBA" id="ARBA00004651"/>
    </source>
</evidence>
<feature type="region of interest" description="Disordered" evidence="9">
    <location>
        <begin position="611"/>
        <end position="643"/>
    </location>
</feature>
<dbReference type="PANTHER" id="PTHR38686">
    <property type="entry name" value="APOLIPOPROTEIN N-ACYLTRANSFERASE"/>
    <property type="match status" value="1"/>
</dbReference>
<dbReference type="EC" id="2.3.1.269" evidence="8"/>
<keyword evidence="6 8" id="KW-0472">Membrane</keyword>
<dbReference type="Proteomes" id="UP001596972">
    <property type="component" value="Unassembled WGS sequence"/>
</dbReference>
<dbReference type="Pfam" id="PF00795">
    <property type="entry name" value="CN_hydrolase"/>
    <property type="match status" value="1"/>
</dbReference>
<keyword evidence="12" id="KW-1185">Reference proteome</keyword>
<accession>A0ABW3F1G7</accession>
<proteinExistence type="inferred from homology"/>
<dbReference type="SUPFAM" id="SSF56317">
    <property type="entry name" value="Carbon-nitrogen hydrolase"/>
    <property type="match status" value="1"/>
</dbReference>
<comment type="pathway">
    <text evidence="8">Protein modification; lipoprotein biosynthesis (N-acyl transfer).</text>
</comment>
<feature type="transmembrane region" description="Helical" evidence="8">
    <location>
        <begin position="53"/>
        <end position="79"/>
    </location>
</feature>
<dbReference type="HAMAP" id="MF_01148">
    <property type="entry name" value="Lnt"/>
    <property type="match status" value="1"/>
</dbReference>
<dbReference type="PROSITE" id="PS50263">
    <property type="entry name" value="CN_HYDROLASE"/>
    <property type="match status" value="1"/>
</dbReference>
<dbReference type="CDD" id="cd07571">
    <property type="entry name" value="ALP_N-acyl_transferase"/>
    <property type="match status" value="1"/>
</dbReference>
<comment type="caution">
    <text evidence="8">Lacks conserved residue(s) required for the propagation of feature annotation.</text>
</comment>
<dbReference type="RefSeq" id="WP_378307394.1">
    <property type="nucleotide sequence ID" value="NZ_JBHTJA010000188.1"/>
</dbReference>
<feature type="region of interest" description="Disordered" evidence="9">
    <location>
        <begin position="248"/>
        <end position="276"/>
    </location>
</feature>
<protein>
    <recommendedName>
        <fullName evidence="8">Apolipoprotein N-acyltransferase</fullName>
        <shortName evidence="8">ALP N-acyltransferase</shortName>
        <ecNumber evidence="8">2.3.1.269</ecNumber>
    </recommendedName>
</protein>
<dbReference type="InterPro" id="IPR045378">
    <property type="entry name" value="LNT_N"/>
</dbReference>
<feature type="domain" description="CN hydrolase" evidence="10">
    <location>
        <begin position="318"/>
        <end position="570"/>
    </location>
</feature>
<keyword evidence="4 8" id="KW-0812">Transmembrane</keyword>
<evidence type="ECO:0000256" key="9">
    <source>
        <dbReference type="SAM" id="MobiDB-lite"/>
    </source>
</evidence>
<feature type="compositionally biased region" description="Low complexity" evidence="9">
    <location>
        <begin position="248"/>
        <end position="259"/>
    </location>
</feature>
<evidence type="ECO:0000256" key="4">
    <source>
        <dbReference type="ARBA" id="ARBA00022692"/>
    </source>
</evidence>
<evidence type="ECO:0000313" key="11">
    <source>
        <dbReference type="EMBL" id="MFD0905965.1"/>
    </source>
</evidence>
<feature type="compositionally biased region" description="Gly residues" evidence="9">
    <location>
        <begin position="260"/>
        <end position="270"/>
    </location>
</feature>
<evidence type="ECO:0000256" key="3">
    <source>
        <dbReference type="ARBA" id="ARBA00022679"/>
    </source>
</evidence>
<sequence length="643" mass="66629">MELAQDILPDRQPDTAPDSAPDSAGRAGGTAGGDATGTGPDARPRRHRRLAAWFRRGGAAGWPRTLLAVTGGLLMWLAFPPHDLVPLAPAGVAVLTLALHGGVPGLRRAPATVRGTARTGAWLGFLGGVAFFLPVLTGIVKIGPDAWILLSLVEAAYLAPMGAGIALAARLPGWPVWAAGLWVAQEAARGRVPFGGFPWARLAFSQTSTPLTPYAAIGGAPLVTFLTALAGGLLAYAAVAALRARTPQTGTQTGAQASGEGTGASPGGDGAPPSRRALRIPAAPAAATAASVAVPLALIAAIIGGGALIPTPTGGEPVTVAVVQGNVPRLGLDFQGQRRAVLDNHVEATHELARRVRAGEVARPELVIWPENSSDLDPYREPDARAAIDGAVRAVGVPVLVGALTATPDGKKVENRGIVWDPRTGPGDHYVKRHPVPFGEYVPFRDVLTRFIDRLDQIPRDFVHGTRSGVMRLGPVTIGDVICFEVAYDQEVRDVAAGRLLVVQTNNATYGHTSLPPQQIAMSRLRAVEHGRTILVAATSGISAIVAPDGRMIDRSAEFVRDLQVATVPARTSTTPSDRMGAAPEWAMAALGALAACAAAWTMTRTARTARSRTARAAHGTGGAAADTNAVDTNAVDSNDEEK</sequence>